<keyword evidence="3" id="KW-1185">Reference proteome</keyword>
<sequence>MSNRGGGGSSVTIPKNVKKTIQSIREITGKQHSDEDIYSVLQDCAMDLDDTAQKLLYLDTFHEVKRKHDRRKGAQERGAEGRSRKLFWCWRWEECGYSKGKWS</sequence>
<dbReference type="SUPFAM" id="SSF46934">
    <property type="entry name" value="UBA-like"/>
    <property type="match status" value="1"/>
</dbReference>
<dbReference type="PANTHER" id="PTHR46775:SF2">
    <property type="entry name" value="GBF-INTERACTING PROTEIN 1-LIKE"/>
    <property type="match status" value="1"/>
</dbReference>
<protein>
    <submittedName>
        <fullName evidence="2">FLOCCULATION PROTEIN (DUF1296)</fullName>
    </submittedName>
</protein>
<dbReference type="GO" id="GO:0005634">
    <property type="term" value="C:nucleus"/>
    <property type="evidence" value="ECO:0007669"/>
    <property type="project" value="TreeGrafter"/>
</dbReference>
<dbReference type="Pfam" id="PF06972">
    <property type="entry name" value="GIP1_N"/>
    <property type="match status" value="1"/>
</dbReference>
<dbReference type="GO" id="GO:0051082">
    <property type="term" value="F:unfolded protein binding"/>
    <property type="evidence" value="ECO:0007669"/>
    <property type="project" value="TreeGrafter"/>
</dbReference>
<dbReference type="InterPro" id="IPR044277">
    <property type="entry name" value="GIP1"/>
</dbReference>
<evidence type="ECO:0000313" key="3">
    <source>
        <dbReference type="Proteomes" id="UP001151752"/>
    </source>
</evidence>
<reference evidence="2" key="2">
    <citation type="journal article" date="2023" name="Int. J. Mol. Sci.">
        <title>De Novo Assembly and Annotation of 11 Diverse Shrub Willow (Salix) Genomes Reveals Novel Gene Organization in Sex-Linked Regions.</title>
        <authorList>
            <person name="Hyden B."/>
            <person name="Feng K."/>
            <person name="Yates T.B."/>
            <person name="Jawdy S."/>
            <person name="Cereghino C."/>
            <person name="Smart L.B."/>
            <person name="Muchero W."/>
        </authorList>
    </citation>
    <scope>NUCLEOTIDE SEQUENCE</scope>
    <source>
        <tissue evidence="2">Shoot tip</tissue>
    </source>
</reference>
<reference evidence="2" key="1">
    <citation type="submission" date="2022-11" db="EMBL/GenBank/DDBJ databases">
        <authorList>
            <person name="Hyden B.L."/>
            <person name="Feng K."/>
            <person name="Yates T."/>
            <person name="Jawdy S."/>
            <person name="Smart L.B."/>
            <person name="Muchero W."/>
        </authorList>
    </citation>
    <scope>NUCLEOTIDE SEQUENCE</scope>
    <source>
        <tissue evidence="2">Shoot tip</tissue>
    </source>
</reference>
<proteinExistence type="predicted"/>
<dbReference type="PANTHER" id="PTHR46775">
    <property type="entry name" value="FLOCCULATION PROTEIN (DUF1296)"/>
    <property type="match status" value="1"/>
</dbReference>
<dbReference type="Proteomes" id="UP001151752">
    <property type="component" value="Chromosome 16"/>
</dbReference>
<dbReference type="EMBL" id="JAPFFM010000001">
    <property type="protein sequence ID" value="KAJ6776063.1"/>
    <property type="molecule type" value="Genomic_DNA"/>
</dbReference>
<dbReference type="AlphaFoldDB" id="A0A9Q0X1E2"/>
<dbReference type="InterPro" id="IPR009719">
    <property type="entry name" value="GIP1_N"/>
</dbReference>
<comment type="caution">
    <text evidence="2">The sequence shown here is derived from an EMBL/GenBank/DDBJ whole genome shotgun (WGS) entry which is preliminary data.</text>
</comment>
<accession>A0A9Q0X1E2</accession>
<evidence type="ECO:0000313" key="2">
    <source>
        <dbReference type="EMBL" id="KAJ6776063.1"/>
    </source>
</evidence>
<gene>
    <name evidence="2" type="ORF">OIU74_000276</name>
</gene>
<organism evidence="2 3">
    <name type="scientific">Salix koriyanagi</name>
    <dbReference type="NCBI Taxonomy" id="2511006"/>
    <lineage>
        <taxon>Eukaryota</taxon>
        <taxon>Viridiplantae</taxon>
        <taxon>Streptophyta</taxon>
        <taxon>Embryophyta</taxon>
        <taxon>Tracheophyta</taxon>
        <taxon>Spermatophyta</taxon>
        <taxon>Magnoliopsida</taxon>
        <taxon>eudicotyledons</taxon>
        <taxon>Gunneridae</taxon>
        <taxon>Pentapetalae</taxon>
        <taxon>rosids</taxon>
        <taxon>fabids</taxon>
        <taxon>Malpighiales</taxon>
        <taxon>Salicaceae</taxon>
        <taxon>Saliceae</taxon>
        <taxon>Salix</taxon>
    </lineage>
</organism>
<evidence type="ECO:0000259" key="1">
    <source>
        <dbReference type="Pfam" id="PF06972"/>
    </source>
</evidence>
<dbReference type="InterPro" id="IPR009060">
    <property type="entry name" value="UBA-like_sf"/>
</dbReference>
<feature type="domain" description="GBF-interacting protein 1 N-terminal" evidence="1">
    <location>
        <begin position="13"/>
        <end position="72"/>
    </location>
</feature>
<name>A0A9Q0X1E2_9ROSI</name>